<dbReference type="Gene3D" id="2.60.40.2880">
    <property type="entry name" value="MmpS1-5, C-terminal soluble domain"/>
    <property type="match status" value="1"/>
</dbReference>
<keyword evidence="3" id="KW-1185">Reference proteome</keyword>
<dbReference type="Proteomes" id="UP001596203">
    <property type="component" value="Unassembled WGS sequence"/>
</dbReference>
<organism evidence="2 3">
    <name type="scientific">Plantactinospora solaniradicis</name>
    <dbReference type="NCBI Taxonomy" id="1723736"/>
    <lineage>
        <taxon>Bacteria</taxon>
        <taxon>Bacillati</taxon>
        <taxon>Actinomycetota</taxon>
        <taxon>Actinomycetes</taxon>
        <taxon>Micromonosporales</taxon>
        <taxon>Micromonosporaceae</taxon>
        <taxon>Plantactinospora</taxon>
    </lineage>
</organism>
<feature type="region of interest" description="Disordered" evidence="1">
    <location>
        <begin position="122"/>
        <end position="141"/>
    </location>
</feature>
<dbReference type="EMBL" id="JBHSPR010000017">
    <property type="protein sequence ID" value="MFC6018719.1"/>
    <property type="molecule type" value="Genomic_DNA"/>
</dbReference>
<proteinExistence type="predicted"/>
<name>A0ABW1KAU1_9ACTN</name>
<dbReference type="InterPro" id="IPR038468">
    <property type="entry name" value="MmpS_C"/>
</dbReference>
<accession>A0ABW1KAU1</accession>
<evidence type="ECO:0000256" key="1">
    <source>
        <dbReference type="SAM" id="MobiDB-lite"/>
    </source>
</evidence>
<protein>
    <submittedName>
        <fullName evidence="2">Uncharacterized protein</fullName>
    </submittedName>
</protein>
<sequence length="141" mass="14383">MPGSGEVGTVGGGGGDETDQEVSHTILYQMSHSGGAGFKVQITYTDSTGQDVPAESISGIWSQEITVQYPEVPIVAIAGNAVPDAAAQPPLGSQLPRVQCILWVDGAIVDQQASLRPTCEARLSASVAPPRSGSPSGPPSK</sequence>
<evidence type="ECO:0000313" key="3">
    <source>
        <dbReference type="Proteomes" id="UP001596203"/>
    </source>
</evidence>
<comment type="caution">
    <text evidence="2">The sequence shown here is derived from an EMBL/GenBank/DDBJ whole genome shotgun (WGS) entry which is preliminary data.</text>
</comment>
<evidence type="ECO:0000313" key="2">
    <source>
        <dbReference type="EMBL" id="MFC6018719.1"/>
    </source>
</evidence>
<gene>
    <name evidence="2" type="ORF">ACFP2T_21225</name>
</gene>
<feature type="compositionally biased region" description="Low complexity" evidence="1">
    <location>
        <begin position="124"/>
        <end position="135"/>
    </location>
</feature>
<dbReference type="RefSeq" id="WP_377424375.1">
    <property type="nucleotide sequence ID" value="NZ_JBHSPR010000017.1"/>
</dbReference>
<reference evidence="3" key="1">
    <citation type="journal article" date="2019" name="Int. J. Syst. Evol. Microbiol.">
        <title>The Global Catalogue of Microorganisms (GCM) 10K type strain sequencing project: providing services to taxonomists for standard genome sequencing and annotation.</title>
        <authorList>
            <consortium name="The Broad Institute Genomics Platform"/>
            <consortium name="The Broad Institute Genome Sequencing Center for Infectious Disease"/>
            <person name="Wu L."/>
            <person name="Ma J."/>
        </authorList>
    </citation>
    <scope>NUCLEOTIDE SEQUENCE [LARGE SCALE GENOMIC DNA]</scope>
    <source>
        <strain evidence="3">ZS-35-S2</strain>
    </source>
</reference>